<comment type="caution">
    <text evidence="1">The sequence shown here is derived from an EMBL/GenBank/DDBJ whole genome shotgun (WGS) entry which is preliminary data.</text>
</comment>
<evidence type="ECO:0000313" key="2">
    <source>
        <dbReference type="Proteomes" id="UP001165960"/>
    </source>
</evidence>
<gene>
    <name evidence="1" type="ORF">DSO57_1038660</name>
</gene>
<sequence>MVEPQFPEGGLNPQNSPGPANLLSYRLKSLNYSATCRPTTEDSLNGCQIAAKPVPLKTHAYAGDMVFLKEVGEGPITTPDIKPQLLPVSSPEKVLQLASSGDMVDNGNKTKHYHFCSPEPVQPKPSKPLPLRTQTYTEAVAWAVPPTSPTNEHQLLLVPSPERGIQLACSGDIGNQSGKIEHCHFWLPEVPNQDQMLFRP</sequence>
<reference evidence="1" key="1">
    <citation type="submission" date="2022-04" db="EMBL/GenBank/DDBJ databases">
        <title>Genome of the entomopathogenic fungus Entomophthora muscae.</title>
        <authorList>
            <person name="Elya C."/>
            <person name="Lovett B.R."/>
            <person name="Lee E."/>
            <person name="Macias A.M."/>
            <person name="Hajek A.E."/>
            <person name="De Bivort B.L."/>
            <person name="Kasson M.T."/>
            <person name="De Fine Licht H.H."/>
            <person name="Stajich J.E."/>
        </authorList>
    </citation>
    <scope>NUCLEOTIDE SEQUENCE</scope>
    <source>
        <strain evidence="1">Berkeley</strain>
    </source>
</reference>
<evidence type="ECO:0000313" key="1">
    <source>
        <dbReference type="EMBL" id="KAJ9059709.1"/>
    </source>
</evidence>
<dbReference type="Proteomes" id="UP001165960">
    <property type="component" value="Unassembled WGS sequence"/>
</dbReference>
<protein>
    <submittedName>
        <fullName evidence="1">Uncharacterized protein</fullName>
    </submittedName>
</protein>
<name>A0ACC2SBD8_9FUNG</name>
<keyword evidence="2" id="KW-1185">Reference proteome</keyword>
<dbReference type="EMBL" id="QTSX02005485">
    <property type="protein sequence ID" value="KAJ9059709.1"/>
    <property type="molecule type" value="Genomic_DNA"/>
</dbReference>
<accession>A0ACC2SBD8</accession>
<organism evidence="1 2">
    <name type="scientific">Entomophthora muscae</name>
    <dbReference type="NCBI Taxonomy" id="34485"/>
    <lineage>
        <taxon>Eukaryota</taxon>
        <taxon>Fungi</taxon>
        <taxon>Fungi incertae sedis</taxon>
        <taxon>Zoopagomycota</taxon>
        <taxon>Entomophthoromycotina</taxon>
        <taxon>Entomophthoromycetes</taxon>
        <taxon>Entomophthorales</taxon>
        <taxon>Entomophthoraceae</taxon>
        <taxon>Entomophthora</taxon>
    </lineage>
</organism>
<proteinExistence type="predicted"/>